<proteinExistence type="predicted"/>
<accession>A0A834HLJ0</accession>
<evidence type="ECO:0000313" key="2">
    <source>
        <dbReference type="Proteomes" id="UP000625711"/>
    </source>
</evidence>
<dbReference type="AlphaFoldDB" id="A0A834HLJ0"/>
<evidence type="ECO:0000313" key="1">
    <source>
        <dbReference type="EMBL" id="KAF7264362.1"/>
    </source>
</evidence>
<comment type="caution">
    <text evidence="1">The sequence shown here is derived from an EMBL/GenBank/DDBJ whole genome shotgun (WGS) entry which is preliminary data.</text>
</comment>
<gene>
    <name evidence="1" type="ORF">GWI33_023387</name>
</gene>
<sequence>YFVVVSWELSPDHLDIKITVTRLFALFIVIDSYTSENAIAHNQTKFLVISMLPP</sequence>
<feature type="non-terminal residue" evidence="1">
    <location>
        <position position="54"/>
    </location>
</feature>
<protein>
    <submittedName>
        <fullName evidence="1">Uncharacterized protein</fullName>
    </submittedName>
</protein>
<name>A0A834HLJ0_RHYFE</name>
<keyword evidence="2" id="KW-1185">Reference proteome</keyword>
<reference evidence="1" key="1">
    <citation type="submission" date="2020-08" db="EMBL/GenBank/DDBJ databases">
        <title>Genome sequencing and assembly of the red palm weevil Rhynchophorus ferrugineus.</title>
        <authorList>
            <person name="Dias G.B."/>
            <person name="Bergman C.M."/>
            <person name="Manee M."/>
        </authorList>
    </citation>
    <scope>NUCLEOTIDE SEQUENCE</scope>
    <source>
        <strain evidence="1">AA-2017</strain>
        <tissue evidence="1">Whole larva</tissue>
    </source>
</reference>
<organism evidence="1 2">
    <name type="scientific">Rhynchophorus ferrugineus</name>
    <name type="common">Red palm weevil</name>
    <name type="synonym">Curculio ferrugineus</name>
    <dbReference type="NCBI Taxonomy" id="354439"/>
    <lineage>
        <taxon>Eukaryota</taxon>
        <taxon>Metazoa</taxon>
        <taxon>Ecdysozoa</taxon>
        <taxon>Arthropoda</taxon>
        <taxon>Hexapoda</taxon>
        <taxon>Insecta</taxon>
        <taxon>Pterygota</taxon>
        <taxon>Neoptera</taxon>
        <taxon>Endopterygota</taxon>
        <taxon>Coleoptera</taxon>
        <taxon>Polyphaga</taxon>
        <taxon>Cucujiformia</taxon>
        <taxon>Curculionidae</taxon>
        <taxon>Dryophthorinae</taxon>
        <taxon>Rhynchophorus</taxon>
    </lineage>
</organism>
<dbReference type="Proteomes" id="UP000625711">
    <property type="component" value="Unassembled WGS sequence"/>
</dbReference>
<dbReference type="EMBL" id="JAACXV010017414">
    <property type="protein sequence ID" value="KAF7264362.1"/>
    <property type="molecule type" value="Genomic_DNA"/>
</dbReference>